<evidence type="ECO:0000313" key="4">
    <source>
        <dbReference type="EMBL" id="GFY39391.1"/>
    </source>
</evidence>
<evidence type="ECO:0000256" key="2">
    <source>
        <dbReference type="SAM" id="Phobius"/>
    </source>
</evidence>
<dbReference type="Gene3D" id="2.60.40.150">
    <property type="entry name" value="C2 domain"/>
    <property type="match status" value="2"/>
</dbReference>
<feature type="transmembrane region" description="Helical" evidence="2">
    <location>
        <begin position="44"/>
        <end position="66"/>
    </location>
</feature>
<dbReference type="SMART" id="SM00239">
    <property type="entry name" value="C2"/>
    <property type="match status" value="2"/>
</dbReference>
<gene>
    <name evidence="4" type="primary">SYT15</name>
    <name evidence="4" type="ORF">TNIN_145301</name>
</gene>
<dbReference type="GO" id="GO:0070382">
    <property type="term" value="C:exocytic vesicle"/>
    <property type="evidence" value="ECO:0007669"/>
    <property type="project" value="TreeGrafter"/>
</dbReference>
<dbReference type="InterPro" id="IPR047897">
    <property type="entry name" value="Synaptotagmin-15/17_C2A"/>
</dbReference>
<dbReference type="GO" id="GO:0001786">
    <property type="term" value="F:phosphatidylserine binding"/>
    <property type="evidence" value="ECO:0007669"/>
    <property type="project" value="TreeGrafter"/>
</dbReference>
<dbReference type="Proteomes" id="UP000886998">
    <property type="component" value="Unassembled WGS sequence"/>
</dbReference>
<dbReference type="EMBL" id="BMAV01001365">
    <property type="protein sequence ID" value="GFY39391.1"/>
    <property type="molecule type" value="Genomic_DNA"/>
</dbReference>
<keyword evidence="2" id="KW-0472">Membrane</keyword>
<comment type="caution">
    <text evidence="4">The sequence shown here is derived from an EMBL/GenBank/DDBJ whole genome shotgun (WGS) entry which is preliminary data.</text>
</comment>
<dbReference type="Pfam" id="PF00168">
    <property type="entry name" value="C2"/>
    <property type="match status" value="2"/>
</dbReference>
<dbReference type="CDD" id="cd08390">
    <property type="entry name" value="C2A_Synaptotagmin-15-17"/>
    <property type="match status" value="1"/>
</dbReference>
<organism evidence="4 5">
    <name type="scientific">Trichonephila inaurata madagascariensis</name>
    <dbReference type="NCBI Taxonomy" id="2747483"/>
    <lineage>
        <taxon>Eukaryota</taxon>
        <taxon>Metazoa</taxon>
        <taxon>Ecdysozoa</taxon>
        <taxon>Arthropoda</taxon>
        <taxon>Chelicerata</taxon>
        <taxon>Arachnida</taxon>
        <taxon>Araneae</taxon>
        <taxon>Araneomorphae</taxon>
        <taxon>Entelegynae</taxon>
        <taxon>Araneoidea</taxon>
        <taxon>Nephilidae</taxon>
        <taxon>Trichonephila</taxon>
        <taxon>Trichonephila inaurata</taxon>
    </lineage>
</organism>
<accession>A0A8X7BP51</accession>
<keyword evidence="5" id="KW-1185">Reference proteome</keyword>
<keyword evidence="1" id="KW-0677">Repeat</keyword>
<dbReference type="FunFam" id="2.60.40.150:FF:000237">
    <property type="entry name" value="Synaptotagmin 15"/>
    <property type="match status" value="1"/>
</dbReference>
<dbReference type="OrthoDB" id="10259057at2759"/>
<feature type="domain" description="C2" evidence="3">
    <location>
        <begin position="180"/>
        <end position="303"/>
    </location>
</feature>
<proteinExistence type="predicted"/>
<dbReference type="PANTHER" id="PTHR10024:SF234">
    <property type="entry name" value="SYNAPTOTAGMIN-15-RELATED"/>
    <property type="match status" value="1"/>
</dbReference>
<evidence type="ECO:0000313" key="5">
    <source>
        <dbReference type="Proteomes" id="UP000886998"/>
    </source>
</evidence>
<feature type="domain" description="C2" evidence="3">
    <location>
        <begin position="316"/>
        <end position="453"/>
    </location>
</feature>
<dbReference type="GO" id="GO:0005509">
    <property type="term" value="F:calcium ion binding"/>
    <property type="evidence" value="ECO:0007669"/>
    <property type="project" value="TreeGrafter"/>
</dbReference>
<dbReference type="GO" id="GO:0017156">
    <property type="term" value="P:calcium-ion regulated exocytosis"/>
    <property type="evidence" value="ECO:0007669"/>
    <property type="project" value="TreeGrafter"/>
</dbReference>
<dbReference type="GO" id="GO:0030276">
    <property type="term" value="F:clathrin binding"/>
    <property type="evidence" value="ECO:0007669"/>
    <property type="project" value="TreeGrafter"/>
</dbReference>
<evidence type="ECO:0000259" key="3">
    <source>
        <dbReference type="PROSITE" id="PS50004"/>
    </source>
</evidence>
<dbReference type="PANTHER" id="PTHR10024">
    <property type="entry name" value="SYNAPTOTAGMIN"/>
    <property type="match status" value="1"/>
</dbReference>
<dbReference type="InterPro" id="IPR035892">
    <property type="entry name" value="C2_domain_sf"/>
</dbReference>
<keyword evidence="2" id="KW-0812">Transmembrane</keyword>
<name>A0A8X7BP51_9ARAC</name>
<protein>
    <submittedName>
        <fullName evidence="4">Synaptotagmin-15</fullName>
    </submittedName>
</protein>
<reference evidence="4" key="1">
    <citation type="submission" date="2020-08" db="EMBL/GenBank/DDBJ databases">
        <title>Multicomponent nature underlies the extraordinary mechanical properties of spider dragline silk.</title>
        <authorList>
            <person name="Kono N."/>
            <person name="Nakamura H."/>
            <person name="Mori M."/>
            <person name="Yoshida Y."/>
            <person name="Ohtoshi R."/>
            <person name="Malay A.D."/>
            <person name="Moran D.A.P."/>
            <person name="Tomita M."/>
            <person name="Numata K."/>
            <person name="Arakawa K."/>
        </authorList>
    </citation>
    <scope>NUCLEOTIDE SEQUENCE</scope>
</reference>
<dbReference type="PROSITE" id="PS50004">
    <property type="entry name" value="C2"/>
    <property type="match status" value="2"/>
</dbReference>
<dbReference type="GO" id="GO:0000149">
    <property type="term" value="F:SNARE binding"/>
    <property type="evidence" value="ECO:0007669"/>
    <property type="project" value="TreeGrafter"/>
</dbReference>
<dbReference type="GO" id="GO:0005886">
    <property type="term" value="C:plasma membrane"/>
    <property type="evidence" value="ECO:0007669"/>
    <property type="project" value="TreeGrafter"/>
</dbReference>
<dbReference type="AlphaFoldDB" id="A0A8X7BP51"/>
<evidence type="ECO:0000256" key="1">
    <source>
        <dbReference type="ARBA" id="ARBA00022737"/>
    </source>
</evidence>
<dbReference type="GO" id="GO:0005544">
    <property type="term" value="F:calcium-dependent phospholipid binding"/>
    <property type="evidence" value="ECO:0007669"/>
    <property type="project" value="TreeGrafter"/>
</dbReference>
<dbReference type="InterPro" id="IPR000008">
    <property type="entry name" value="C2_dom"/>
</dbReference>
<keyword evidence="2" id="KW-1133">Transmembrane helix</keyword>
<dbReference type="SUPFAM" id="SSF49562">
    <property type="entry name" value="C2 domain (Calcium/lipid-binding domain, CaLB)"/>
    <property type="match status" value="2"/>
</dbReference>
<sequence>MIALEAISFPTNPITTVHFRSRLFVQNNSKRCVPGILAVEDDSVHVTLLAGGVALLLLLPLAYTLFRCRRRNNAVYEDIPESSLARKRASRCSQASIYSANQSRPIDFVLPSIPPALAALASPGAAETTSLSSSESSDIPLWARLALLDPGPTLLGGLNPELYRISVETPEEEVVFPDGHVGRVWIGLQYDSAGERLLVSLIKVKNLPSRVYGCNNCCDPFVRIYVLPDERRYVQSKMKKKTCNPKFEENFIFQMPSKNAEERILKATVLDSDRGKRYNVIGHALFPLKDIDLTSNEMCVQWKDLIKDVDTVVPCDAGELLVSLCYNDNLERLTVTVCEAKGLKMPEGQTTLDSFVKLIFMIENKQMKSKKTVPVKKSTDPKYNESFHFRLPQKCLNSASVLLQITVSGGPNKGNCIRHTPHWYSEVEKTRAFVGRQCMVRRTSDARGIHLWFQMLSTQSLHKTIRRQRRLSLSQCVDTLLGHVGAEFSANCAAARIFST</sequence>